<evidence type="ECO:0000256" key="2">
    <source>
        <dbReference type="SAM" id="Phobius"/>
    </source>
</evidence>
<keyword evidence="4" id="KW-1185">Reference proteome</keyword>
<gene>
    <name evidence="3" type="ORF">GCM10023094_55310</name>
</gene>
<protein>
    <recommendedName>
        <fullName evidence="5">Pentapeptide repeat protein</fullName>
    </recommendedName>
</protein>
<feature type="transmembrane region" description="Helical" evidence="2">
    <location>
        <begin position="38"/>
        <end position="63"/>
    </location>
</feature>
<reference evidence="4" key="1">
    <citation type="journal article" date="2019" name="Int. J. Syst. Evol. Microbiol.">
        <title>The Global Catalogue of Microorganisms (GCM) 10K type strain sequencing project: providing services to taxonomists for standard genome sequencing and annotation.</title>
        <authorList>
            <consortium name="The Broad Institute Genomics Platform"/>
            <consortium name="The Broad Institute Genome Sequencing Center for Infectious Disease"/>
            <person name="Wu L."/>
            <person name="Ma J."/>
        </authorList>
    </citation>
    <scope>NUCLEOTIDE SEQUENCE [LARGE SCALE GENOMIC DNA]</scope>
    <source>
        <strain evidence="4">JCM 32206</strain>
    </source>
</reference>
<feature type="compositionally biased region" description="Polar residues" evidence="1">
    <location>
        <begin position="353"/>
        <end position="363"/>
    </location>
</feature>
<dbReference type="Gene3D" id="2.160.20.80">
    <property type="entry name" value="E3 ubiquitin-protein ligase SopA"/>
    <property type="match status" value="1"/>
</dbReference>
<feature type="transmembrane region" description="Helical" evidence="2">
    <location>
        <begin position="75"/>
        <end position="96"/>
    </location>
</feature>
<accession>A0ABP8PSC2</accession>
<comment type="caution">
    <text evidence="3">The sequence shown here is derived from an EMBL/GenBank/DDBJ whole genome shotgun (WGS) entry which is preliminary data.</text>
</comment>
<keyword evidence="2" id="KW-0812">Transmembrane</keyword>
<sequence>MEWILTVVAALAFVSGWWALWRTRPSVQFRPAKDGLSVWFRVSVGAAVVAVVALVVLVVMGIWKEWLITRYGGVLGPLGAIVAAAIASAGAARLAIAQTRNADRTRAEDAEKDLWTRFEGAAKQLADEDHFMIRVAGVYAFVGLAGDWLRHHERRKALGIGRSTVRGECETITDTLCAYLRQNTHKKGPEEDQAGEKVVNEAIIAQFRAHLGLEGPNRNGISVEKGAWADLGIELDLHGAELSRSYLDRMDLKKAVLARADLHNADLRGAHLDDANLQRADLRDADLREAHLDGANLHGADLRDADLTGASVKDTIFEHIKYDDTTKWPNDTFVPPANATDWTEPREDDDQISNDGSESVPSK</sequence>
<dbReference type="Pfam" id="PF00805">
    <property type="entry name" value="Pentapeptide"/>
    <property type="match status" value="1"/>
</dbReference>
<evidence type="ECO:0000313" key="3">
    <source>
        <dbReference type="EMBL" id="GAA4491074.1"/>
    </source>
</evidence>
<evidence type="ECO:0008006" key="5">
    <source>
        <dbReference type="Google" id="ProtNLM"/>
    </source>
</evidence>
<keyword evidence="2" id="KW-0472">Membrane</keyword>
<organism evidence="3 4">
    <name type="scientific">Rhodococcus olei</name>
    <dbReference type="NCBI Taxonomy" id="2161675"/>
    <lineage>
        <taxon>Bacteria</taxon>
        <taxon>Bacillati</taxon>
        <taxon>Actinomycetota</taxon>
        <taxon>Actinomycetes</taxon>
        <taxon>Mycobacteriales</taxon>
        <taxon>Nocardiaceae</taxon>
        <taxon>Rhodococcus</taxon>
    </lineage>
</organism>
<dbReference type="Proteomes" id="UP001501183">
    <property type="component" value="Unassembled WGS sequence"/>
</dbReference>
<name>A0ABP8PSC2_9NOCA</name>
<dbReference type="InterPro" id="IPR051082">
    <property type="entry name" value="Pentapeptide-BTB/POZ_domain"/>
</dbReference>
<feature type="region of interest" description="Disordered" evidence="1">
    <location>
        <begin position="328"/>
        <end position="363"/>
    </location>
</feature>
<proteinExistence type="predicted"/>
<dbReference type="PANTHER" id="PTHR14136:SF17">
    <property type="entry name" value="BTB_POZ DOMAIN-CONTAINING PROTEIN KCTD9"/>
    <property type="match status" value="1"/>
</dbReference>
<evidence type="ECO:0000256" key="1">
    <source>
        <dbReference type="SAM" id="MobiDB-lite"/>
    </source>
</evidence>
<dbReference type="EMBL" id="BAABFB010000078">
    <property type="protein sequence ID" value="GAA4491074.1"/>
    <property type="molecule type" value="Genomic_DNA"/>
</dbReference>
<dbReference type="SUPFAM" id="SSF141571">
    <property type="entry name" value="Pentapeptide repeat-like"/>
    <property type="match status" value="1"/>
</dbReference>
<dbReference type="InterPro" id="IPR001646">
    <property type="entry name" value="5peptide_repeat"/>
</dbReference>
<dbReference type="PANTHER" id="PTHR14136">
    <property type="entry name" value="BTB_POZ DOMAIN-CONTAINING PROTEIN KCTD9"/>
    <property type="match status" value="1"/>
</dbReference>
<evidence type="ECO:0000313" key="4">
    <source>
        <dbReference type="Proteomes" id="UP001501183"/>
    </source>
</evidence>
<dbReference type="RefSeq" id="WP_345353386.1">
    <property type="nucleotide sequence ID" value="NZ_BAABFB010000078.1"/>
</dbReference>
<keyword evidence="2" id="KW-1133">Transmembrane helix</keyword>